<evidence type="ECO:0000313" key="3">
    <source>
        <dbReference type="Proteomes" id="UP000191901"/>
    </source>
</evidence>
<dbReference type="OrthoDB" id="541226at2"/>
<evidence type="ECO:0008006" key="4">
    <source>
        <dbReference type="Google" id="ProtNLM"/>
    </source>
</evidence>
<sequence length="71" mass="8178">MGEAKRRRAALGDQYGKEQPIAPWLPITKSQAQTFMRWTTRGTWIGIGLMIVLWITIRFIGPGFGWWTLVD</sequence>
<keyword evidence="1" id="KW-1133">Transmembrane helix</keyword>
<name>A0A1Z3HI99_9CYAN</name>
<evidence type="ECO:0000313" key="2">
    <source>
        <dbReference type="EMBL" id="ASC70011.1"/>
    </source>
</evidence>
<keyword evidence="1" id="KW-0472">Membrane</keyword>
<dbReference type="Proteomes" id="UP000191901">
    <property type="component" value="Chromosome"/>
</dbReference>
<gene>
    <name evidence="2" type="ORF">XM38_009410</name>
</gene>
<dbReference type="STRING" id="1641165.XM38_11710"/>
<dbReference type="EMBL" id="CP021983">
    <property type="protein sequence ID" value="ASC70011.1"/>
    <property type="molecule type" value="Genomic_DNA"/>
</dbReference>
<evidence type="ECO:0000256" key="1">
    <source>
        <dbReference type="SAM" id="Phobius"/>
    </source>
</evidence>
<accession>A0A1Z3HI99</accession>
<organism evidence="2 3">
    <name type="scientific">Halomicronema hongdechloris C2206</name>
    <dbReference type="NCBI Taxonomy" id="1641165"/>
    <lineage>
        <taxon>Bacteria</taxon>
        <taxon>Bacillati</taxon>
        <taxon>Cyanobacteriota</taxon>
        <taxon>Cyanophyceae</taxon>
        <taxon>Nodosilineales</taxon>
        <taxon>Nodosilineaceae</taxon>
        <taxon>Halomicronema</taxon>
    </lineage>
</organism>
<reference evidence="2 3" key="1">
    <citation type="journal article" date="2016" name="Biochim. Biophys. Acta">
        <title>Characterization of red-shifted phycobilisomes isolated from the chlorophyll f-containing cyanobacterium Halomicronema hongdechloris.</title>
        <authorList>
            <person name="Li Y."/>
            <person name="Lin Y."/>
            <person name="Garvey C.J."/>
            <person name="Birch D."/>
            <person name="Corkery R.W."/>
            <person name="Loughlin P.C."/>
            <person name="Scheer H."/>
            <person name="Willows R.D."/>
            <person name="Chen M."/>
        </authorList>
    </citation>
    <scope>NUCLEOTIDE SEQUENCE [LARGE SCALE GENOMIC DNA]</scope>
    <source>
        <strain evidence="2 3">C2206</strain>
    </source>
</reference>
<protein>
    <recommendedName>
        <fullName evidence="4">DUF2839 domain-containing protein</fullName>
    </recommendedName>
</protein>
<dbReference type="AlphaFoldDB" id="A0A1Z3HI99"/>
<feature type="transmembrane region" description="Helical" evidence="1">
    <location>
        <begin position="44"/>
        <end position="67"/>
    </location>
</feature>
<dbReference type="InterPro" id="IPR021262">
    <property type="entry name" value="DUF2839"/>
</dbReference>
<keyword evidence="3" id="KW-1185">Reference proteome</keyword>
<proteinExistence type="predicted"/>
<dbReference type="RefSeq" id="WP_080809319.1">
    <property type="nucleotide sequence ID" value="NZ_CP021983.2"/>
</dbReference>
<dbReference type="Pfam" id="PF10999">
    <property type="entry name" value="DUF2839"/>
    <property type="match status" value="1"/>
</dbReference>
<dbReference type="KEGG" id="hhg:XM38_009410"/>
<keyword evidence="1" id="KW-0812">Transmembrane</keyword>